<dbReference type="AlphaFoldDB" id="M5RJN9"/>
<sequence length="43" mass="4578">MKTLLSQMIRNEILTTNLLPSGSEVARLGSGFLSCQNDVIAVG</sequence>
<keyword evidence="2" id="KW-1185">Reference proteome</keyword>
<organism evidence="1 2">
    <name type="scientific">Rhodopirellula maiorica SM1</name>
    <dbReference type="NCBI Taxonomy" id="1265738"/>
    <lineage>
        <taxon>Bacteria</taxon>
        <taxon>Pseudomonadati</taxon>
        <taxon>Planctomycetota</taxon>
        <taxon>Planctomycetia</taxon>
        <taxon>Pirellulales</taxon>
        <taxon>Pirellulaceae</taxon>
        <taxon>Novipirellula</taxon>
    </lineage>
</organism>
<evidence type="ECO:0000313" key="1">
    <source>
        <dbReference type="EMBL" id="EMI19538.1"/>
    </source>
</evidence>
<dbReference type="EMBL" id="ANOG01000510">
    <property type="protein sequence ID" value="EMI19538.1"/>
    <property type="molecule type" value="Genomic_DNA"/>
</dbReference>
<evidence type="ECO:0000313" key="2">
    <source>
        <dbReference type="Proteomes" id="UP000011991"/>
    </source>
</evidence>
<proteinExistence type="predicted"/>
<protein>
    <submittedName>
        <fullName evidence="1">Uncharacterized protein</fullName>
    </submittedName>
</protein>
<gene>
    <name evidence="1" type="ORF">RMSM_03537</name>
</gene>
<comment type="caution">
    <text evidence="1">The sequence shown here is derived from an EMBL/GenBank/DDBJ whole genome shotgun (WGS) entry which is preliminary data.</text>
</comment>
<name>M5RJN9_9BACT</name>
<reference evidence="1 2" key="1">
    <citation type="journal article" date="2013" name="Mar. Genomics">
        <title>Expression of sulfatases in Rhodopirellula baltica and the diversity of sulfatases in the genus Rhodopirellula.</title>
        <authorList>
            <person name="Wegner C.E."/>
            <person name="Richter-Heitmann T."/>
            <person name="Klindworth A."/>
            <person name="Klockow C."/>
            <person name="Richter M."/>
            <person name="Achstetter T."/>
            <person name="Glockner F.O."/>
            <person name="Harder J."/>
        </authorList>
    </citation>
    <scope>NUCLEOTIDE SEQUENCE [LARGE SCALE GENOMIC DNA]</scope>
    <source>
        <strain evidence="1 2">SM1</strain>
    </source>
</reference>
<accession>M5RJN9</accession>
<dbReference type="Proteomes" id="UP000011991">
    <property type="component" value="Unassembled WGS sequence"/>
</dbReference>